<organism evidence="7">
    <name type="scientific">Talaromyces marneffei PM1</name>
    <dbReference type="NCBI Taxonomy" id="1077442"/>
    <lineage>
        <taxon>Eukaryota</taxon>
        <taxon>Fungi</taxon>
        <taxon>Dikarya</taxon>
        <taxon>Ascomycota</taxon>
        <taxon>Pezizomycotina</taxon>
        <taxon>Eurotiomycetes</taxon>
        <taxon>Eurotiomycetidae</taxon>
        <taxon>Eurotiales</taxon>
        <taxon>Trichocomaceae</taxon>
        <taxon>Talaromyces</taxon>
        <taxon>Talaromyces sect. Talaromyces</taxon>
    </lineage>
</organism>
<feature type="domain" description="Pectinesterase catalytic" evidence="6">
    <location>
        <begin position="205"/>
        <end position="342"/>
    </location>
</feature>
<reference evidence="7" key="2">
    <citation type="journal article" date="2014" name="PLoS Genet.">
        <title>Signature gene expression reveals novel clues to the molecular mechanisms of dimorphic transition in Penicillium marneffei.</title>
        <authorList>
            <person name="Yang E."/>
            <person name="Wang G."/>
            <person name="Cai J."/>
            <person name="Woo P.C."/>
            <person name="Lau S.K."/>
            <person name="Yuen K.-Y."/>
            <person name="Chow W.-N."/>
            <person name="Lin X."/>
        </authorList>
    </citation>
    <scope>NUCLEOTIDE SEQUENCE</scope>
    <source>
        <strain evidence="7">PM1</strain>
    </source>
</reference>
<dbReference type="AlphaFoldDB" id="A0A093VP82"/>
<reference key="1">
    <citation type="journal article" date="2014" name="PLoS Genet.">
        <title>Signature Gene Expression Reveals Novel Clues to the Molecular Mechanisms of Dimorphic Transition in Penicillium marneffei.</title>
        <authorList>
            <person name="Yang E."/>
            <person name="Wang G."/>
            <person name="Cai J."/>
            <person name="Woo P.C."/>
            <person name="Lau S.K."/>
            <person name="Yuen K.-Y."/>
            <person name="Chow W.-N."/>
            <person name="Lin X."/>
        </authorList>
    </citation>
    <scope>NUCLEOTIDE SEQUENCE [LARGE SCALE GENOMIC DNA]</scope>
    <source>
        <strain>PM1</strain>
    </source>
</reference>
<dbReference type="GO" id="GO:0030599">
    <property type="term" value="F:pectinesterase activity"/>
    <property type="evidence" value="ECO:0007669"/>
    <property type="project" value="UniProtKB-EC"/>
</dbReference>
<dbReference type="Pfam" id="PF01095">
    <property type="entry name" value="Pectinesterase"/>
    <property type="match status" value="1"/>
</dbReference>
<dbReference type="GO" id="GO:0042545">
    <property type="term" value="P:cell wall modification"/>
    <property type="evidence" value="ECO:0007669"/>
    <property type="project" value="InterPro"/>
</dbReference>
<dbReference type="PANTHER" id="PTHR31321">
    <property type="entry name" value="ACYL-COA THIOESTER HYDROLASE YBHC-RELATED"/>
    <property type="match status" value="1"/>
</dbReference>
<keyword evidence="4" id="KW-0378">Hydrolase</keyword>
<evidence type="ECO:0000256" key="4">
    <source>
        <dbReference type="ARBA" id="ARBA00022801"/>
    </source>
</evidence>
<sequence length="531" mass="58141">MKFLDTNKVLQTLATFSAFLPTALSAPASKINSRLPCQAGVLSACPHHTIIVSKENTSSSSKHAQFTSIQSAILSLPHDNSSATIFIRAGSYTEQLNITRPGPVTLLGETSHPLNASENQVTVYWSAANNATYLDNAFTSVLTVAPTQNASLTGAGPTGWPVPVDTPYGSTDFRVYNIDFRNVFSEYSSGPSLAVSVYIGKLGNAYFYDSIIAGQTDFLYGFGTAWFQSCALQLRSCGGGITAWKGTNTTYANKFRVYVVDSTINAANTSIAATIKGKCALGRPWNSMHRSIFARTYEDASIQSSGYKDWVNKGVENYTPGVTLQAEFESYGPGWNETGRVVGGWDTILNQTVWRSMMSLPRCFSLGSKTPQHRAFAIFVIYRVKTTKLTSTIQEQRDNEMPTPRPALLSSIRSLISAFTSNASTPAILAHFTSSPAPLVHEHGSPLFQPFLPFLGRDFIGLQAVGEYFDLLAQYLTISDACFDDEDDWVVDPQILTVCLRGHARFTSKETKESWLETFVWRVVLAQGARV</sequence>
<accession>A0A093VP82</accession>
<evidence type="ECO:0000313" key="7">
    <source>
        <dbReference type="EMBL" id="KFX51829.1"/>
    </source>
</evidence>
<dbReference type="EC" id="3.1.1.11" evidence="3"/>
<proteinExistence type="inferred from homology"/>
<dbReference type="eggNOG" id="ENOG502R6WA">
    <property type="taxonomic scope" value="Eukaryota"/>
</dbReference>
<protein>
    <recommendedName>
        <fullName evidence="3">pectinesterase</fullName>
        <ecNumber evidence="3">3.1.1.11</ecNumber>
    </recommendedName>
</protein>
<dbReference type="Gene3D" id="2.160.20.10">
    <property type="entry name" value="Single-stranded right-handed beta-helix, Pectin lyase-like"/>
    <property type="match status" value="2"/>
</dbReference>
<comment type="pathway">
    <text evidence="1">Glycan metabolism; pectin degradation; 2-dehydro-3-deoxy-D-gluconate from pectin: step 1/5.</text>
</comment>
<gene>
    <name evidence="7" type="ORF">GQ26_0042110</name>
</gene>
<evidence type="ECO:0000256" key="2">
    <source>
        <dbReference type="ARBA" id="ARBA00008891"/>
    </source>
</evidence>
<comment type="similarity">
    <text evidence="2">Belongs to the pectinesterase family.</text>
</comment>
<comment type="caution">
    <text evidence="7">The sequence shown here is derived from an EMBL/GenBank/DDBJ whole genome shotgun (WGS) entry which is preliminary data.</text>
</comment>
<dbReference type="SUPFAM" id="SSF51126">
    <property type="entry name" value="Pectin lyase-like"/>
    <property type="match status" value="1"/>
</dbReference>
<keyword evidence="5" id="KW-0063">Aspartyl esterase</keyword>
<dbReference type="InterPro" id="IPR012334">
    <property type="entry name" value="Pectin_lyas_fold"/>
</dbReference>
<dbReference type="UniPathway" id="UPA00545">
    <property type="reaction ID" value="UER00823"/>
</dbReference>
<evidence type="ECO:0000256" key="3">
    <source>
        <dbReference type="ARBA" id="ARBA00013229"/>
    </source>
</evidence>
<evidence type="ECO:0000259" key="6">
    <source>
        <dbReference type="Pfam" id="PF01095"/>
    </source>
</evidence>
<dbReference type="PANTHER" id="PTHR31321:SF137">
    <property type="entry name" value="PECTIN METHYL ESTERASE (EUROFUNG)"/>
    <property type="match status" value="1"/>
</dbReference>
<dbReference type="EMBL" id="JPOX01000004">
    <property type="protein sequence ID" value="KFX51829.1"/>
    <property type="molecule type" value="Genomic_DNA"/>
</dbReference>
<dbReference type="InterPro" id="IPR011050">
    <property type="entry name" value="Pectin_lyase_fold/virulence"/>
</dbReference>
<evidence type="ECO:0000256" key="5">
    <source>
        <dbReference type="ARBA" id="ARBA00023085"/>
    </source>
</evidence>
<evidence type="ECO:0000256" key="1">
    <source>
        <dbReference type="ARBA" id="ARBA00005184"/>
    </source>
</evidence>
<name>A0A093VP82_TALMA</name>
<dbReference type="GO" id="GO:0045490">
    <property type="term" value="P:pectin catabolic process"/>
    <property type="evidence" value="ECO:0007669"/>
    <property type="project" value="UniProtKB-UniPathway"/>
</dbReference>
<dbReference type="InterPro" id="IPR000070">
    <property type="entry name" value="Pectinesterase_cat"/>
</dbReference>
<dbReference type="HOGENOM" id="CLU_513059_0_0_1"/>